<dbReference type="Proteomes" id="UP000198959">
    <property type="component" value="Unassembled WGS sequence"/>
</dbReference>
<proteinExistence type="predicted"/>
<name>A0A1C6RIH0_9ACTN</name>
<protein>
    <submittedName>
        <fullName evidence="1">Uncharacterized protein</fullName>
    </submittedName>
</protein>
<organism evidence="1 2">
    <name type="scientific">Micromonospora pallida</name>
    <dbReference type="NCBI Taxonomy" id="145854"/>
    <lineage>
        <taxon>Bacteria</taxon>
        <taxon>Bacillati</taxon>
        <taxon>Actinomycetota</taxon>
        <taxon>Actinomycetes</taxon>
        <taxon>Micromonosporales</taxon>
        <taxon>Micromonosporaceae</taxon>
        <taxon>Micromonospora</taxon>
    </lineage>
</organism>
<dbReference type="EMBL" id="FMHW01000002">
    <property type="protein sequence ID" value="SCL16969.1"/>
    <property type="molecule type" value="Genomic_DNA"/>
</dbReference>
<gene>
    <name evidence="1" type="ORF">GA0074692_0057</name>
</gene>
<dbReference type="STRING" id="145854.GA0074692_0057"/>
<evidence type="ECO:0000313" key="2">
    <source>
        <dbReference type="Proteomes" id="UP000198959"/>
    </source>
</evidence>
<dbReference type="AlphaFoldDB" id="A0A1C6RIH0"/>
<sequence>MSHTPTDEQAAIIEAARTGDDLTIEAGAAPARRPP</sequence>
<reference evidence="2" key="1">
    <citation type="submission" date="2016-06" db="EMBL/GenBank/DDBJ databases">
        <authorList>
            <person name="Varghese N."/>
            <person name="Submissions Spin"/>
        </authorList>
    </citation>
    <scope>NUCLEOTIDE SEQUENCE [LARGE SCALE GENOMIC DNA]</scope>
    <source>
        <strain evidence="2">DSM 43817</strain>
    </source>
</reference>
<keyword evidence="2" id="KW-1185">Reference proteome</keyword>
<evidence type="ECO:0000313" key="1">
    <source>
        <dbReference type="EMBL" id="SCL16969.1"/>
    </source>
</evidence>
<accession>A0A1C6RIH0</accession>